<dbReference type="Proteomes" id="UP001203423">
    <property type="component" value="Unassembled WGS sequence"/>
</dbReference>
<accession>A0ABT0LIA5</accession>
<feature type="non-terminal residue" evidence="1">
    <location>
        <position position="1"/>
    </location>
</feature>
<sequence length="84" mass="9509">FLVIAMFLLLIVDRPRSINRLHRNALSSYTRNDYSSKVIGNSQNGRYKVFMETLANSDANRKIIKYAKGPAKNLPTAETSFTLS</sequence>
<keyword evidence="2" id="KW-1185">Reference proteome</keyword>
<dbReference type="EMBL" id="JAKIKS010000158">
    <property type="protein sequence ID" value="MCL1127429.1"/>
    <property type="molecule type" value="Genomic_DNA"/>
</dbReference>
<organism evidence="1 2">
    <name type="scientific">Shewanella surugensis</name>
    <dbReference type="NCBI Taxonomy" id="212020"/>
    <lineage>
        <taxon>Bacteria</taxon>
        <taxon>Pseudomonadati</taxon>
        <taxon>Pseudomonadota</taxon>
        <taxon>Gammaproteobacteria</taxon>
        <taxon>Alteromonadales</taxon>
        <taxon>Shewanellaceae</taxon>
        <taxon>Shewanella</taxon>
    </lineage>
</organism>
<gene>
    <name evidence="1" type="ORF">L2764_23880</name>
</gene>
<protein>
    <submittedName>
        <fullName evidence="1">Uncharacterized protein</fullName>
    </submittedName>
</protein>
<evidence type="ECO:0000313" key="1">
    <source>
        <dbReference type="EMBL" id="MCL1127429.1"/>
    </source>
</evidence>
<dbReference type="RefSeq" id="WP_248942872.1">
    <property type="nucleotide sequence ID" value="NZ_JAKIKS010000158.1"/>
</dbReference>
<reference evidence="1 2" key="1">
    <citation type="submission" date="2022-01" db="EMBL/GenBank/DDBJ databases">
        <title>Whole genome-based taxonomy of the Shewanellaceae.</title>
        <authorList>
            <person name="Martin-Rodriguez A.J."/>
        </authorList>
    </citation>
    <scope>NUCLEOTIDE SEQUENCE [LARGE SCALE GENOMIC DNA]</scope>
    <source>
        <strain evidence="1 2">DSM 17177</strain>
    </source>
</reference>
<evidence type="ECO:0000313" key="2">
    <source>
        <dbReference type="Proteomes" id="UP001203423"/>
    </source>
</evidence>
<proteinExistence type="predicted"/>
<name>A0ABT0LIA5_9GAMM</name>
<comment type="caution">
    <text evidence="1">The sequence shown here is derived from an EMBL/GenBank/DDBJ whole genome shotgun (WGS) entry which is preliminary data.</text>
</comment>